<reference evidence="1" key="1">
    <citation type="submission" date="2016-06" db="UniProtKB">
        <authorList>
            <consortium name="WormBaseParasite"/>
        </authorList>
    </citation>
    <scope>IDENTIFICATION</scope>
</reference>
<proteinExistence type="predicted"/>
<evidence type="ECO:0000313" key="1">
    <source>
        <dbReference type="WBParaSite" id="GPUH_0001443101-mRNA-1"/>
    </source>
</evidence>
<dbReference type="AlphaFoldDB" id="A0A183E0C1"/>
<accession>A0A183E0C1</accession>
<protein>
    <submittedName>
        <fullName evidence="1">Transposase</fullName>
    </submittedName>
</protein>
<sequence>LEVYGLKRVSKIGYLQSHLAALYYEIMNKFVPSLCSGWTVGFSNRKLRLLLDFVPQYEQEEALERVLCWHQENRGVKRATIPPNSRRPKMG</sequence>
<dbReference type="WBParaSite" id="GPUH_0001443101-mRNA-1">
    <property type="protein sequence ID" value="GPUH_0001443101-mRNA-1"/>
    <property type="gene ID" value="GPUH_0001443101"/>
</dbReference>
<organism evidence="1">
    <name type="scientific">Gongylonema pulchrum</name>
    <dbReference type="NCBI Taxonomy" id="637853"/>
    <lineage>
        <taxon>Eukaryota</taxon>
        <taxon>Metazoa</taxon>
        <taxon>Ecdysozoa</taxon>
        <taxon>Nematoda</taxon>
        <taxon>Chromadorea</taxon>
        <taxon>Rhabditida</taxon>
        <taxon>Spirurina</taxon>
        <taxon>Spiruromorpha</taxon>
        <taxon>Spiruroidea</taxon>
        <taxon>Gongylonematidae</taxon>
        <taxon>Gongylonema</taxon>
    </lineage>
</organism>
<name>A0A183E0C1_9BILA</name>